<accession>A0A2P2NS81</accession>
<sequence length="44" mass="5255">MTEDPQCHGFIFDLSIIQLIRNYLRCLAVEQLDFLFEQTGFKFN</sequence>
<organism evidence="1">
    <name type="scientific">Rhizophora mucronata</name>
    <name type="common">Asiatic mangrove</name>
    <dbReference type="NCBI Taxonomy" id="61149"/>
    <lineage>
        <taxon>Eukaryota</taxon>
        <taxon>Viridiplantae</taxon>
        <taxon>Streptophyta</taxon>
        <taxon>Embryophyta</taxon>
        <taxon>Tracheophyta</taxon>
        <taxon>Spermatophyta</taxon>
        <taxon>Magnoliopsida</taxon>
        <taxon>eudicotyledons</taxon>
        <taxon>Gunneridae</taxon>
        <taxon>Pentapetalae</taxon>
        <taxon>rosids</taxon>
        <taxon>fabids</taxon>
        <taxon>Malpighiales</taxon>
        <taxon>Rhizophoraceae</taxon>
        <taxon>Rhizophora</taxon>
    </lineage>
</organism>
<dbReference type="AlphaFoldDB" id="A0A2P2NS81"/>
<dbReference type="EMBL" id="GGEC01064839">
    <property type="protein sequence ID" value="MBX45323.1"/>
    <property type="molecule type" value="Transcribed_RNA"/>
</dbReference>
<evidence type="ECO:0000313" key="1">
    <source>
        <dbReference type="EMBL" id="MBX45323.1"/>
    </source>
</evidence>
<reference evidence="1" key="1">
    <citation type="submission" date="2018-02" db="EMBL/GenBank/DDBJ databases">
        <title>Rhizophora mucronata_Transcriptome.</title>
        <authorList>
            <person name="Meera S.P."/>
            <person name="Sreeshan A."/>
            <person name="Augustine A."/>
        </authorList>
    </citation>
    <scope>NUCLEOTIDE SEQUENCE</scope>
    <source>
        <tissue evidence="1">Leaf</tissue>
    </source>
</reference>
<name>A0A2P2NS81_RHIMU</name>
<proteinExistence type="predicted"/>
<protein>
    <submittedName>
        <fullName evidence="1">Uncharacterized protein</fullName>
    </submittedName>
</protein>